<evidence type="ECO:0000313" key="3">
    <source>
        <dbReference type="Proteomes" id="UP000094147"/>
    </source>
</evidence>
<name>A0A1B3B9L7_9GAMM</name>
<organism evidence="2 3">
    <name type="scientific">Kangiella sediminilitoris</name>
    <dbReference type="NCBI Taxonomy" id="1144748"/>
    <lineage>
        <taxon>Bacteria</taxon>
        <taxon>Pseudomonadati</taxon>
        <taxon>Pseudomonadota</taxon>
        <taxon>Gammaproteobacteria</taxon>
        <taxon>Kangiellales</taxon>
        <taxon>Kangiellaceae</taxon>
        <taxon>Kangiella</taxon>
    </lineage>
</organism>
<protein>
    <recommendedName>
        <fullName evidence="4">Lipoprotein</fullName>
    </recommendedName>
</protein>
<keyword evidence="3" id="KW-1185">Reference proteome</keyword>
<dbReference type="STRING" id="1144748.KS2013_756"/>
<reference evidence="3" key="1">
    <citation type="submission" date="2015-08" db="EMBL/GenBank/DDBJ databases">
        <authorList>
            <person name="Kim K.M."/>
        </authorList>
    </citation>
    <scope>NUCLEOTIDE SEQUENCE [LARGE SCALE GENOMIC DNA]</scope>
    <source>
        <strain evidence="3">KCTC 23892</strain>
    </source>
</reference>
<gene>
    <name evidence="2" type="ORF">KS2013_756</name>
</gene>
<feature type="signal peptide" evidence="1">
    <location>
        <begin position="1"/>
        <end position="25"/>
    </location>
</feature>
<dbReference type="KEGG" id="ksd:KS2013_756"/>
<sequence precursor="true">MLYRILLVIALTASLVCCMSSQTNGELGEWVLMTDDHDDTNFIKKYGMLSDKQIFDGLAYWEYSPLIYKPPYSLHWYGDKLGVWSPYKIKDYDYSVTTFEVDINNCDGLRVALEALKSEIKNSAAKMVDDGPEMYRTTMVMSPTFYKVKIFPPNMLGSMTLNSIEWDRLSWIKKAKSVKAIAESCR</sequence>
<feature type="chain" id="PRO_5008544054" description="Lipoprotein" evidence="1">
    <location>
        <begin position="26"/>
        <end position="186"/>
    </location>
</feature>
<dbReference type="EMBL" id="CP012418">
    <property type="protein sequence ID" value="AOE49480.1"/>
    <property type="molecule type" value="Genomic_DNA"/>
</dbReference>
<accession>A0A1B3B9L7</accession>
<evidence type="ECO:0000256" key="1">
    <source>
        <dbReference type="SAM" id="SignalP"/>
    </source>
</evidence>
<dbReference type="Proteomes" id="UP000094147">
    <property type="component" value="Chromosome"/>
</dbReference>
<evidence type="ECO:0000313" key="2">
    <source>
        <dbReference type="EMBL" id="AOE49480.1"/>
    </source>
</evidence>
<dbReference type="AlphaFoldDB" id="A0A1B3B9L7"/>
<evidence type="ECO:0008006" key="4">
    <source>
        <dbReference type="Google" id="ProtNLM"/>
    </source>
</evidence>
<keyword evidence="1" id="KW-0732">Signal</keyword>
<proteinExistence type="predicted"/>